<evidence type="ECO:0000313" key="2">
    <source>
        <dbReference type="EMBL" id="CAD8314677.1"/>
    </source>
</evidence>
<name>A0A7R9W5N0_9STRA</name>
<reference evidence="2" key="1">
    <citation type="submission" date="2021-01" db="EMBL/GenBank/DDBJ databases">
        <authorList>
            <person name="Corre E."/>
            <person name="Pelletier E."/>
            <person name="Niang G."/>
            <person name="Scheremetjew M."/>
            <person name="Finn R."/>
            <person name="Kale V."/>
            <person name="Holt S."/>
            <person name="Cochrane G."/>
            <person name="Meng A."/>
            <person name="Brown T."/>
            <person name="Cohen L."/>
        </authorList>
    </citation>
    <scope>NUCLEOTIDE SEQUENCE</scope>
    <source>
        <strain evidence="2">CCMP147</strain>
    </source>
</reference>
<dbReference type="AlphaFoldDB" id="A0A7R9W5N0"/>
<sequence length="136" mass="14847">MKYLSGILAACAPLTSSGFVVRPALHTTFAVQMSKVETLDHLHELSEVDEFCVENVAEFCLNSSCDVEEYEALINQLQEQRDIMAEHVEKLDSLLGRLKGVESEVSVDGSKSADEMQAAINTKLGLGSWAESVQSP</sequence>
<feature type="coiled-coil region" evidence="1">
    <location>
        <begin position="60"/>
        <end position="104"/>
    </location>
</feature>
<accession>A0A7R9W5N0</accession>
<dbReference type="EMBL" id="HBED01026947">
    <property type="protein sequence ID" value="CAD8314677.1"/>
    <property type="molecule type" value="Transcribed_RNA"/>
</dbReference>
<proteinExistence type="predicted"/>
<keyword evidence="1" id="KW-0175">Coiled coil</keyword>
<organism evidence="2">
    <name type="scientific">Pseudictyota dubia</name>
    <dbReference type="NCBI Taxonomy" id="2749911"/>
    <lineage>
        <taxon>Eukaryota</taxon>
        <taxon>Sar</taxon>
        <taxon>Stramenopiles</taxon>
        <taxon>Ochrophyta</taxon>
        <taxon>Bacillariophyta</taxon>
        <taxon>Mediophyceae</taxon>
        <taxon>Biddulphiophycidae</taxon>
        <taxon>Eupodiscales</taxon>
        <taxon>Odontellaceae</taxon>
        <taxon>Pseudictyota</taxon>
    </lineage>
</organism>
<gene>
    <name evidence="2" type="ORF">TDUB1175_LOCUS13466</name>
</gene>
<protein>
    <submittedName>
        <fullName evidence="2">Uncharacterized protein</fullName>
    </submittedName>
</protein>
<evidence type="ECO:0000256" key="1">
    <source>
        <dbReference type="SAM" id="Coils"/>
    </source>
</evidence>